<feature type="region of interest" description="Disordered" evidence="1">
    <location>
        <begin position="90"/>
        <end position="159"/>
    </location>
</feature>
<accession>A0A7S2ZTI5</accession>
<organism evidence="2">
    <name type="scientific">Rhodosorus marinus</name>
    <dbReference type="NCBI Taxonomy" id="101924"/>
    <lineage>
        <taxon>Eukaryota</taxon>
        <taxon>Rhodophyta</taxon>
        <taxon>Stylonematophyceae</taxon>
        <taxon>Stylonematales</taxon>
        <taxon>Stylonemataceae</taxon>
        <taxon>Rhodosorus</taxon>
    </lineage>
</organism>
<protein>
    <submittedName>
        <fullName evidence="2">Uncharacterized protein</fullName>
    </submittedName>
</protein>
<name>A0A7S2ZTI5_9RHOD</name>
<evidence type="ECO:0000313" key="2">
    <source>
        <dbReference type="EMBL" id="CAE0050150.1"/>
    </source>
</evidence>
<feature type="compositionally biased region" description="Polar residues" evidence="1">
    <location>
        <begin position="90"/>
        <end position="111"/>
    </location>
</feature>
<proteinExistence type="predicted"/>
<gene>
    <name evidence="2" type="ORF">RMAR00112_LOCUS18149</name>
</gene>
<evidence type="ECO:0000256" key="1">
    <source>
        <dbReference type="SAM" id="MobiDB-lite"/>
    </source>
</evidence>
<dbReference type="AlphaFoldDB" id="A0A7S2ZTI5"/>
<reference evidence="2" key="1">
    <citation type="submission" date="2021-01" db="EMBL/GenBank/DDBJ databases">
        <authorList>
            <person name="Corre E."/>
            <person name="Pelletier E."/>
            <person name="Niang G."/>
            <person name="Scheremetjew M."/>
            <person name="Finn R."/>
            <person name="Kale V."/>
            <person name="Holt S."/>
            <person name="Cochrane G."/>
            <person name="Meng A."/>
            <person name="Brown T."/>
            <person name="Cohen L."/>
        </authorList>
    </citation>
    <scope>NUCLEOTIDE SEQUENCE</scope>
    <source>
        <strain evidence="2">CCMP 769</strain>
    </source>
</reference>
<dbReference type="EMBL" id="HBHW01023646">
    <property type="protein sequence ID" value="CAE0050150.1"/>
    <property type="molecule type" value="Transcribed_RNA"/>
</dbReference>
<sequence length="217" mass="24413">MKMQCLYPHLSFQTADFDKSLEGLGLHPSATILLVQERSAVREALTPTHRVRSAQYALSDMIRSIGNFFNVIFARIQAFFAGIFNTAQRSVDQRSAPSSTPTTSVQRSAPSRTDAAGFGPSRLATLSDYGQSSSQQQGGGLFQRPAGNQGDQGSAGKELYQIPEGDQPYQVVVVFASRNRISEERQFHNLFPTVIRRRRREENQLLERQQHAIWRRR</sequence>